<feature type="compositionally biased region" description="Basic and acidic residues" evidence="1">
    <location>
        <begin position="399"/>
        <end position="408"/>
    </location>
</feature>
<dbReference type="Proteomes" id="UP001590950">
    <property type="component" value="Unassembled WGS sequence"/>
</dbReference>
<evidence type="ECO:0000256" key="1">
    <source>
        <dbReference type="SAM" id="MobiDB-lite"/>
    </source>
</evidence>
<accession>A0ABR3ZWQ7</accession>
<feature type="compositionally biased region" description="Acidic residues" evidence="1">
    <location>
        <begin position="416"/>
        <end position="430"/>
    </location>
</feature>
<keyword evidence="4" id="KW-1185">Reference proteome</keyword>
<dbReference type="PANTHER" id="PTHR31569">
    <property type="entry name" value="SWIM-TYPE DOMAIN-CONTAINING PROTEIN"/>
    <property type="match status" value="1"/>
</dbReference>
<dbReference type="Pfam" id="PF10551">
    <property type="entry name" value="MULE"/>
    <property type="match status" value="1"/>
</dbReference>
<evidence type="ECO:0000313" key="4">
    <source>
        <dbReference type="Proteomes" id="UP001590950"/>
    </source>
</evidence>
<evidence type="ECO:0000259" key="2">
    <source>
        <dbReference type="Pfam" id="PF10551"/>
    </source>
</evidence>
<organism evidence="3 4">
    <name type="scientific">Stereocaulon virgatum</name>
    <dbReference type="NCBI Taxonomy" id="373712"/>
    <lineage>
        <taxon>Eukaryota</taxon>
        <taxon>Fungi</taxon>
        <taxon>Dikarya</taxon>
        <taxon>Ascomycota</taxon>
        <taxon>Pezizomycotina</taxon>
        <taxon>Lecanoromycetes</taxon>
        <taxon>OSLEUM clade</taxon>
        <taxon>Lecanoromycetidae</taxon>
        <taxon>Lecanorales</taxon>
        <taxon>Lecanorineae</taxon>
        <taxon>Stereocaulaceae</taxon>
        <taxon>Stereocaulon</taxon>
    </lineage>
</organism>
<reference evidence="3 4" key="1">
    <citation type="submission" date="2024-09" db="EMBL/GenBank/DDBJ databases">
        <title>Rethinking Asexuality: The Enigmatic Case of Functional Sexual Genes in Lepraria (Stereocaulaceae).</title>
        <authorList>
            <person name="Doellman M."/>
            <person name="Sun Y."/>
            <person name="Barcenas-Pena A."/>
            <person name="Lumbsch H.T."/>
            <person name="Grewe F."/>
        </authorList>
    </citation>
    <scope>NUCLEOTIDE SEQUENCE [LARGE SCALE GENOMIC DNA]</scope>
    <source>
        <strain evidence="3 4">Mercado 3170</strain>
    </source>
</reference>
<sequence length="430" mass="49785">MDSTHHTNHLKWHLFTVMVRDEVGMWIPCAHMLSQFEDGDIIREFLHVLKAWAGGAGAGRLRYFITDDSAAEQRGVRDAFQGLKEGATEVSHFLCRKHSEESLKRNLKGPQCKQAFQHLYSALYYRQTSMGCEQSIEAAMRAAPEHKKKYIQTEWWDKRNLWAYYARQHSCLLLQCMTTNAVESWHHSIKTHAEGKAQMTQFSLSGAASHVLKIGGEWQYRATCLPECAEFPLLKKLPEPIQRLIIEQKKKGESATNEGEQPKHELGEELVCNCLFYRQYQLPCSHLWQYQTMCGVFTSHHWEKWAYLFEDSGYEVYEATTKTYLVKEIYDAIGGPSRQMLQVREVLEEIKARFYAFEEFTSQMDHQARRRCGIMWLRYLQRLTDPIRRLGAEQALAELRSEGHKPEDLELASGGEGDDSDDGDRSEDEG</sequence>
<proteinExistence type="predicted"/>
<dbReference type="InterPro" id="IPR018289">
    <property type="entry name" value="MULE_transposase_dom"/>
</dbReference>
<evidence type="ECO:0000313" key="3">
    <source>
        <dbReference type="EMBL" id="KAL2036467.1"/>
    </source>
</evidence>
<feature type="region of interest" description="Disordered" evidence="1">
    <location>
        <begin position="399"/>
        <end position="430"/>
    </location>
</feature>
<protein>
    <recommendedName>
        <fullName evidence="2">MULE transposase domain-containing protein</fullName>
    </recommendedName>
</protein>
<gene>
    <name evidence="3" type="ORF">N7G274_010815</name>
</gene>
<dbReference type="EMBL" id="JBEFKJ010000084">
    <property type="protein sequence ID" value="KAL2036467.1"/>
    <property type="molecule type" value="Genomic_DNA"/>
</dbReference>
<dbReference type="InterPro" id="IPR052579">
    <property type="entry name" value="Zinc_finger_SWIM"/>
</dbReference>
<name>A0ABR3ZWQ7_9LECA</name>
<comment type="caution">
    <text evidence="3">The sequence shown here is derived from an EMBL/GenBank/DDBJ whole genome shotgun (WGS) entry which is preliminary data.</text>
</comment>
<dbReference type="PANTHER" id="PTHR31569:SF4">
    <property type="entry name" value="SWIM-TYPE DOMAIN-CONTAINING PROTEIN"/>
    <property type="match status" value="1"/>
</dbReference>
<feature type="domain" description="MULE transposase" evidence="2">
    <location>
        <begin position="1"/>
        <end position="98"/>
    </location>
</feature>